<feature type="domain" description="DDE Tnp4" evidence="3">
    <location>
        <begin position="2"/>
        <end position="99"/>
    </location>
</feature>
<keyword evidence="5" id="KW-1185">Reference proteome</keyword>
<dbReference type="OrthoDB" id="4954565at2759"/>
<evidence type="ECO:0000259" key="3">
    <source>
        <dbReference type="Pfam" id="PF13359"/>
    </source>
</evidence>
<dbReference type="KEGG" id="pfj:MYCFIDRAFT_128450"/>
<comment type="cofactor">
    <cofactor evidence="1">
        <name>a divalent metal cation</name>
        <dbReference type="ChEBI" id="CHEBI:60240"/>
    </cofactor>
</comment>
<dbReference type="GeneID" id="19330679"/>
<evidence type="ECO:0000256" key="2">
    <source>
        <dbReference type="ARBA" id="ARBA00022723"/>
    </source>
</evidence>
<dbReference type="GO" id="GO:0046872">
    <property type="term" value="F:metal ion binding"/>
    <property type="evidence" value="ECO:0007669"/>
    <property type="project" value="UniProtKB-KW"/>
</dbReference>
<dbReference type="Pfam" id="PF13359">
    <property type="entry name" value="DDE_Tnp_4"/>
    <property type="match status" value="1"/>
</dbReference>
<sequence>EGSAYDSRILNNARSHYRFDTLEGRYYLADASYLNSAPYIVLYRGVRYYLREQYLAAMRPADYKELFNLRYSSLRNVVERTFSIIKRRFRIFESAPQYSIRA</sequence>
<dbReference type="RefSeq" id="XP_007921152.1">
    <property type="nucleotide sequence ID" value="XM_007922961.1"/>
</dbReference>
<protein>
    <recommendedName>
        <fullName evidence="3">DDE Tnp4 domain-containing protein</fullName>
    </recommendedName>
</protein>
<dbReference type="VEuPathDB" id="FungiDB:MYCFIDRAFT_128450"/>
<proteinExistence type="predicted"/>
<dbReference type="EMBL" id="KB446555">
    <property type="protein sequence ID" value="EME87865.1"/>
    <property type="molecule type" value="Genomic_DNA"/>
</dbReference>
<feature type="non-terminal residue" evidence="4">
    <location>
        <position position="1"/>
    </location>
</feature>
<dbReference type="HOGENOM" id="CLU_178102_1_0_1"/>
<evidence type="ECO:0000313" key="4">
    <source>
        <dbReference type="EMBL" id="EME87865.1"/>
    </source>
</evidence>
<dbReference type="STRING" id="383855.N1Q6C4"/>
<evidence type="ECO:0000313" key="5">
    <source>
        <dbReference type="Proteomes" id="UP000016932"/>
    </source>
</evidence>
<organism evidence="4 5">
    <name type="scientific">Pseudocercospora fijiensis (strain CIRAD86)</name>
    <name type="common">Black leaf streak disease fungus</name>
    <name type="synonym">Mycosphaerella fijiensis</name>
    <dbReference type="NCBI Taxonomy" id="383855"/>
    <lineage>
        <taxon>Eukaryota</taxon>
        <taxon>Fungi</taxon>
        <taxon>Dikarya</taxon>
        <taxon>Ascomycota</taxon>
        <taxon>Pezizomycotina</taxon>
        <taxon>Dothideomycetes</taxon>
        <taxon>Dothideomycetidae</taxon>
        <taxon>Mycosphaerellales</taxon>
        <taxon>Mycosphaerellaceae</taxon>
        <taxon>Pseudocercospora</taxon>
    </lineage>
</organism>
<dbReference type="eggNOG" id="KOG4585">
    <property type="taxonomic scope" value="Eukaryota"/>
</dbReference>
<gene>
    <name evidence="4" type="ORF">MYCFIDRAFT_128450</name>
</gene>
<evidence type="ECO:0000256" key="1">
    <source>
        <dbReference type="ARBA" id="ARBA00001968"/>
    </source>
</evidence>
<accession>N1Q6C4</accession>
<dbReference type="AlphaFoldDB" id="N1Q6C4"/>
<name>N1Q6C4_PSEFD</name>
<dbReference type="InterPro" id="IPR027806">
    <property type="entry name" value="HARBI1_dom"/>
</dbReference>
<keyword evidence="2" id="KW-0479">Metal-binding</keyword>
<dbReference type="Proteomes" id="UP000016932">
    <property type="component" value="Unassembled WGS sequence"/>
</dbReference>
<reference evidence="4 5" key="1">
    <citation type="journal article" date="2012" name="PLoS Pathog.">
        <title>Diverse lifestyles and strategies of plant pathogenesis encoded in the genomes of eighteen Dothideomycetes fungi.</title>
        <authorList>
            <person name="Ohm R.A."/>
            <person name="Feau N."/>
            <person name="Henrissat B."/>
            <person name="Schoch C.L."/>
            <person name="Horwitz B.A."/>
            <person name="Barry K.W."/>
            <person name="Condon B.J."/>
            <person name="Copeland A.C."/>
            <person name="Dhillon B."/>
            <person name="Glaser F."/>
            <person name="Hesse C.N."/>
            <person name="Kosti I."/>
            <person name="LaButti K."/>
            <person name="Lindquist E.A."/>
            <person name="Lucas S."/>
            <person name="Salamov A.A."/>
            <person name="Bradshaw R.E."/>
            <person name="Ciuffetti L."/>
            <person name="Hamelin R.C."/>
            <person name="Kema G.H.J."/>
            <person name="Lawrence C."/>
            <person name="Scott J.A."/>
            <person name="Spatafora J.W."/>
            <person name="Turgeon B.G."/>
            <person name="de Wit P.J.G.M."/>
            <person name="Zhong S."/>
            <person name="Goodwin S.B."/>
            <person name="Grigoriev I.V."/>
        </authorList>
    </citation>
    <scope>NUCLEOTIDE SEQUENCE [LARGE SCALE GENOMIC DNA]</scope>
    <source>
        <strain evidence="4 5">CIRAD86</strain>
    </source>
</reference>